<dbReference type="GeneID" id="77947838"/>
<organism evidence="1 2">
    <name type="scientific">Streptomyces phage Pablito</name>
    <dbReference type="NCBI Taxonomy" id="2894593"/>
    <lineage>
        <taxon>Viruses</taxon>
        <taxon>Duplodnaviria</taxon>
        <taxon>Heunggongvirae</taxon>
        <taxon>Uroviricota</taxon>
        <taxon>Caudoviricetes</taxon>
        <taxon>Arquatrovirinae</taxon>
        <taxon>Janusvirus</taxon>
        <taxon>Janusvirus pablito</taxon>
    </lineage>
</organism>
<protein>
    <submittedName>
        <fullName evidence="1">Uncharacterized protein</fullName>
    </submittedName>
</protein>
<proteinExistence type="predicted"/>
<dbReference type="Proteomes" id="UP000827624">
    <property type="component" value="Segment"/>
</dbReference>
<dbReference type="KEGG" id="vg:77947838"/>
<dbReference type="EMBL" id="OK412919">
    <property type="protein sequence ID" value="UFD98010.1"/>
    <property type="molecule type" value="Genomic_DNA"/>
</dbReference>
<evidence type="ECO:0000313" key="2">
    <source>
        <dbReference type="Proteomes" id="UP000827624"/>
    </source>
</evidence>
<reference evidence="1" key="1">
    <citation type="submission" date="2021-10" db="EMBL/GenBank/DDBJ databases">
        <title>Bacteriophage attack leads to shedding of the bacterial cell wall.</title>
        <authorList>
            <person name="Ongenae V."/>
            <person name="Claessen D."/>
            <person name="Briegel A."/>
        </authorList>
    </citation>
    <scope>NUCLEOTIDE SEQUENCE</scope>
</reference>
<evidence type="ECO:0000313" key="1">
    <source>
        <dbReference type="EMBL" id="UFD98010.1"/>
    </source>
</evidence>
<accession>A0AAE8YFI9</accession>
<sequence length="300" mass="34291">MSLDRETLEEIAEKCLERPSDAMFWDDRLFTTHGALFHWAELGDDVLEESNYLSALALIQGAAGDDADEHVIDGSSRHWACGSLRTIYVQVYEDELPECGAERCEREAEYAVALGDVKGGNYCQEHTEWGRSLLANAALSDIIFDEPGDVPEDAAQQIYEEQYSKTSEGSAPRTFTAAFIEAAELAHGLLDYPIIDESDYSEREWEGFEQALKEAVEQAQREYTLVDTCEDDEAIAQRFYENEDHTHRSQWCRADDVSWSTVEEEYREERDAYFLEKATEVYRWNVLGYNPDQLELDIAV</sequence>
<keyword evidence="2" id="KW-1185">Reference proteome</keyword>
<dbReference type="RefSeq" id="YP_010671585.1">
    <property type="nucleotide sequence ID" value="NC_070968.1"/>
</dbReference>
<name>A0AAE8YFI9_9CAUD</name>